<dbReference type="Proteomes" id="UP000053989">
    <property type="component" value="Unassembled WGS sequence"/>
</dbReference>
<accession>A0A0C3E6V8</accession>
<dbReference type="AlphaFoldDB" id="A0A0C3E6V8"/>
<dbReference type="InParanoid" id="A0A0C3E6V8"/>
<protein>
    <submittedName>
        <fullName evidence="1">Uncharacterized protein</fullName>
    </submittedName>
</protein>
<proteinExistence type="predicted"/>
<reference evidence="1 2" key="1">
    <citation type="submission" date="2014-04" db="EMBL/GenBank/DDBJ databases">
        <authorList>
            <consortium name="DOE Joint Genome Institute"/>
            <person name="Kuo A."/>
            <person name="Kohler A."/>
            <person name="Nagy L.G."/>
            <person name="Floudas D."/>
            <person name="Copeland A."/>
            <person name="Barry K.W."/>
            <person name="Cichocki N."/>
            <person name="Veneault-Fourrey C."/>
            <person name="LaButti K."/>
            <person name="Lindquist E.A."/>
            <person name="Lipzen A."/>
            <person name="Lundell T."/>
            <person name="Morin E."/>
            <person name="Murat C."/>
            <person name="Sun H."/>
            <person name="Tunlid A."/>
            <person name="Henrissat B."/>
            <person name="Grigoriev I.V."/>
            <person name="Hibbett D.S."/>
            <person name="Martin F."/>
            <person name="Nordberg H.P."/>
            <person name="Cantor M.N."/>
            <person name="Hua S.X."/>
        </authorList>
    </citation>
    <scope>NUCLEOTIDE SEQUENCE [LARGE SCALE GENOMIC DNA]</scope>
    <source>
        <strain evidence="1 2">Foug A</strain>
    </source>
</reference>
<sequence length="58" mass="6664">MTASKLYWYSGPPNRLPFELTVSGRSIPLVPTHRRFWQHDCPSSALLPNCWTMADSRS</sequence>
<organism evidence="1 2">
    <name type="scientific">Scleroderma citrinum Foug A</name>
    <dbReference type="NCBI Taxonomy" id="1036808"/>
    <lineage>
        <taxon>Eukaryota</taxon>
        <taxon>Fungi</taxon>
        <taxon>Dikarya</taxon>
        <taxon>Basidiomycota</taxon>
        <taxon>Agaricomycotina</taxon>
        <taxon>Agaricomycetes</taxon>
        <taxon>Agaricomycetidae</taxon>
        <taxon>Boletales</taxon>
        <taxon>Sclerodermatineae</taxon>
        <taxon>Sclerodermataceae</taxon>
        <taxon>Scleroderma</taxon>
    </lineage>
</organism>
<dbReference type="HOGENOM" id="CLU_2980407_0_0_1"/>
<dbReference type="EMBL" id="KN822030">
    <property type="protein sequence ID" value="KIM64159.1"/>
    <property type="molecule type" value="Genomic_DNA"/>
</dbReference>
<reference evidence="2" key="2">
    <citation type="submission" date="2015-01" db="EMBL/GenBank/DDBJ databases">
        <title>Evolutionary Origins and Diversification of the Mycorrhizal Mutualists.</title>
        <authorList>
            <consortium name="DOE Joint Genome Institute"/>
            <consortium name="Mycorrhizal Genomics Consortium"/>
            <person name="Kohler A."/>
            <person name="Kuo A."/>
            <person name="Nagy L.G."/>
            <person name="Floudas D."/>
            <person name="Copeland A."/>
            <person name="Barry K.W."/>
            <person name="Cichocki N."/>
            <person name="Veneault-Fourrey C."/>
            <person name="LaButti K."/>
            <person name="Lindquist E.A."/>
            <person name="Lipzen A."/>
            <person name="Lundell T."/>
            <person name="Morin E."/>
            <person name="Murat C."/>
            <person name="Riley R."/>
            <person name="Ohm R."/>
            <person name="Sun H."/>
            <person name="Tunlid A."/>
            <person name="Henrissat B."/>
            <person name="Grigoriev I.V."/>
            <person name="Hibbett D.S."/>
            <person name="Martin F."/>
        </authorList>
    </citation>
    <scope>NUCLEOTIDE SEQUENCE [LARGE SCALE GENOMIC DNA]</scope>
    <source>
        <strain evidence="2">Foug A</strain>
    </source>
</reference>
<name>A0A0C3E6V8_9AGAM</name>
<keyword evidence="2" id="KW-1185">Reference proteome</keyword>
<gene>
    <name evidence="1" type="ORF">SCLCIDRAFT_661110</name>
</gene>
<evidence type="ECO:0000313" key="2">
    <source>
        <dbReference type="Proteomes" id="UP000053989"/>
    </source>
</evidence>
<evidence type="ECO:0000313" key="1">
    <source>
        <dbReference type="EMBL" id="KIM64159.1"/>
    </source>
</evidence>